<evidence type="ECO:0000313" key="1">
    <source>
        <dbReference type="EMBL" id="TMQ91685.1"/>
    </source>
</evidence>
<comment type="caution">
    <text evidence="1">The sequence shown here is derived from an EMBL/GenBank/DDBJ whole genome shotgun (WGS) entry which is preliminary data.</text>
</comment>
<dbReference type="RefSeq" id="WP_138648526.1">
    <property type="nucleotide sequence ID" value="NZ_VCKW01000194.1"/>
</dbReference>
<name>A0A5C4J666_9ACTN</name>
<evidence type="ECO:0000313" key="2">
    <source>
        <dbReference type="Proteomes" id="UP000309174"/>
    </source>
</evidence>
<dbReference type="AlphaFoldDB" id="A0A5C4J666"/>
<gene>
    <name evidence="1" type="ORF">ETD83_29740</name>
</gene>
<keyword evidence="2" id="KW-1185">Reference proteome</keyword>
<dbReference type="EMBL" id="VCKW01000194">
    <property type="protein sequence ID" value="TMQ91685.1"/>
    <property type="molecule type" value="Genomic_DNA"/>
</dbReference>
<reference evidence="1 2" key="1">
    <citation type="submission" date="2019-05" db="EMBL/GenBank/DDBJ databases">
        <title>Draft genome sequence of Actinomadura sp. 14C53.</title>
        <authorList>
            <person name="Saricaoglu S."/>
            <person name="Isik K."/>
        </authorList>
    </citation>
    <scope>NUCLEOTIDE SEQUENCE [LARGE SCALE GENOMIC DNA]</scope>
    <source>
        <strain evidence="1 2">14C53</strain>
    </source>
</reference>
<dbReference type="OrthoDB" id="4435702at2"/>
<protein>
    <submittedName>
        <fullName evidence="1">Uncharacterized protein</fullName>
    </submittedName>
</protein>
<organism evidence="1 2">
    <name type="scientific">Actinomadura soli</name>
    <dbReference type="NCBI Taxonomy" id="2508997"/>
    <lineage>
        <taxon>Bacteria</taxon>
        <taxon>Bacillati</taxon>
        <taxon>Actinomycetota</taxon>
        <taxon>Actinomycetes</taxon>
        <taxon>Streptosporangiales</taxon>
        <taxon>Thermomonosporaceae</taxon>
        <taxon>Actinomadura</taxon>
    </lineage>
</organism>
<sequence length="109" mass="12074">MPLDPASWNVLQRCLDHRDILQTGNPHVMVTRGTKAGKAPASIAYVSHLLDPSGVPPRMVRSTRLVDLVNTMDPKLVAAAFGMDPGGVMIYLADRVDEGRLLDERERRR</sequence>
<dbReference type="Proteomes" id="UP000309174">
    <property type="component" value="Unassembled WGS sequence"/>
</dbReference>
<proteinExistence type="predicted"/>
<accession>A0A5C4J666</accession>